<dbReference type="Proteomes" id="UP000773614">
    <property type="component" value="Unassembled WGS sequence"/>
</dbReference>
<dbReference type="InterPro" id="IPR006680">
    <property type="entry name" value="Amidohydro-rel"/>
</dbReference>
<proteinExistence type="predicted"/>
<keyword evidence="1" id="KW-0456">Lyase</keyword>
<dbReference type="GO" id="GO:0005737">
    <property type="term" value="C:cytoplasm"/>
    <property type="evidence" value="ECO:0007669"/>
    <property type="project" value="TreeGrafter"/>
</dbReference>
<protein>
    <submittedName>
        <fullName evidence="3">Amidohydrolase</fullName>
    </submittedName>
</protein>
<dbReference type="GO" id="GO:0016787">
    <property type="term" value="F:hydrolase activity"/>
    <property type="evidence" value="ECO:0007669"/>
    <property type="project" value="InterPro"/>
</dbReference>
<dbReference type="Pfam" id="PF04909">
    <property type="entry name" value="Amidohydro_2"/>
    <property type="match status" value="1"/>
</dbReference>
<dbReference type="PANTHER" id="PTHR21240:SF28">
    <property type="entry name" value="ISO-OROTATE DECARBOXYLASE (EUROFUNG)"/>
    <property type="match status" value="1"/>
</dbReference>
<reference evidence="3" key="1">
    <citation type="submission" date="2019-03" db="EMBL/GenBank/DDBJ databases">
        <title>Afifella sp. nov., isolated from activated sludge.</title>
        <authorList>
            <person name="Li Q."/>
            <person name="Liu Y."/>
        </authorList>
    </citation>
    <scope>NUCLEOTIDE SEQUENCE</scope>
    <source>
        <strain evidence="3">L72</strain>
    </source>
</reference>
<evidence type="ECO:0000313" key="4">
    <source>
        <dbReference type="Proteomes" id="UP000773614"/>
    </source>
</evidence>
<dbReference type="OrthoDB" id="9799024at2"/>
<dbReference type="RefSeq" id="WP_161142795.1">
    <property type="nucleotide sequence ID" value="NZ_SPKJ01000183.1"/>
</dbReference>
<gene>
    <name evidence="3" type="ORF">E4O86_22535</name>
</gene>
<dbReference type="Gene3D" id="3.20.20.140">
    <property type="entry name" value="Metal-dependent hydrolases"/>
    <property type="match status" value="1"/>
</dbReference>
<feature type="domain" description="Amidohydrolase-related" evidence="2">
    <location>
        <begin position="14"/>
        <end position="336"/>
    </location>
</feature>
<evidence type="ECO:0000313" key="3">
    <source>
        <dbReference type="EMBL" id="MYZ50480.1"/>
    </source>
</evidence>
<dbReference type="SUPFAM" id="SSF51556">
    <property type="entry name" value="Metallo-dependent hydrolases"/>
    <property type="match status" value="1"/>
</dbReference>
<evidence type="ECO:0000259" key="2">
    <source>
        <dbReference type="Pfam" id="PF04909"/>
    </source>
</evidence>
<keyword evidence="4" id="KW-1185">Reference proteome</keyword>
<evidence type="ECO:0000256" key="1">
    <source>
        <dbReference type="ARBA" id="ARBA00023239"/>
    </source>
</evidence>
<name>A0A964WW41_9HYPH</name>
<dbReference type="InterPro" id="IPR032466">
    <property type="entry name" value="Metal_Hydrolase"/>
</dbReference>
<accession>A0A964WW41</accession>
<dbReference type="InterPro" id="IPR032465">
    <property type="entry name" value="ACMSD"/>
</dbReference>
<sequence length="337" mass="36490">MPDRLAKLRPGPLDIHAHIVPRAFMDRLASGDRPGFGVELQDGRRHLVIGGKAMKAPVLPGMDSMEIRFRTMEEMGVAAQLVSPWIALANYALPEADGVWFAEELNRAIADAVRAEPDRLVGIGSVPLQAPGKAVEMMRWLVRDLGLLGVEINTSVSDKVFLDDPSLEPFWAEAEALGAFVSIHPSLGGSSGHFARYYLNNLIHNPLETTVAAAHLIFGGVMERHPGLKILLVHGGGFLQFDIGRLRRGRLVRPETQVAMQGSVEDSAARFYYDTVTHSASLLRYLVGEAGAARVLLGSDYPFDMADPLPVATVKEAALSSADEALVLRGSAEKLLS</sequence>
<comment type="caution">
    <text evidence="3">The sequence shown here is derived from an EMBL/GenBank/DDBJ whole genome shotgun (WGS) entry which is preliminary data.</text>
</comment>
<dbReference type="GO" id="GO:0019748">
    <property type="term" value="P:secondary metabolic process"/>
    <property type="evidence" value="ECO:0007669"/>
    <property type="project" value="TreeGrafter"/>
</dbReference>
<dbReference type="PANTHER" id="PTHR21240">
    <property type="entry name" value="2-AMINO-3-CARBOXYLMUCONATE-6-SEMIALDEHYDE DECARBOXYLASE"/>
    <property type="match status" value="1"/>
</dbReference>
<organism evidence="3 4">
    <name type="scientific">Propylenella binzhouense</name>
    <dbReference type="NCBI Taxonomy" id="2555902"/>
    <lineage>
        <taxon>Bacteria</taxon>
        <taxon>Pseudomonadati</taxon>
        <taxon>Pseudomonadota</taxon>
        <taxon>Alphaproteobacteria</taxon>
        <taxon>Hyphomicrobiales</taxon>
        <taxon>Propylenellaceae</taxon>
        <taxon>Propylenella</taxon>
    </lineage>
</organism>
<dbReference type="EMBL" id="SPKJ01000183">
    <property type="protein sequence ID" value="MYZ50480.1"/>
    <property type="molecule type" value="Genomic_DNA"/>
</dbReference>
<dbReference type="AlphaFoldDB" id="A0A964WW41"/>
<dbReference type="GO" id="GO:0016831">
    <property type="term" value="F:carboxy-lyase activity"/>
    <property type="evidence" value="ECO:0007669"/>
    <property type="project" value="InterPro"/>
</dbReference>